<sequence>MNVVSQMLLADPVAPVAIWLVLVLVSLPALLLLASPQALRHPRLAALETLGVARRYRHDRERARRRAAETVRYADEVRVAAARAHEAAGRWQRRWEQAEERCDSAWQAWQQAEQRVGRARAAAAFGVPGAARTAADYAARERHLHRAVRAAVERGDLPAAALTAAVAGRDGWDPRLHPVQQELVLLRAVAAHRHRLFRQAAVAERTAWHDAQLAAATRDSLRREAALAHARADAVRHDLPAREHRAAPAGRGAWVQRAA</sequence>
<accession>A0A561VIB4</accession>
<name>A0A561VIB4_ACTTI</name>
<keyword evidence="2" id="KW-1185">Reference proteome</keyword>
<gene>
    <name evidence="1" type="ORF">FHX34_10682</name>
</gene>
<dbReference type="RefSeq" id="WP_122978255.1">
    <property type="nucleotide sequence ID" value="NZ_BOMX01000137.1"/>
</dbReference>
<evidence type="ECO:0000313" key="1">
    <source>
        <dbReference type="EMBL" id="TWG11352.1"/>
    </source>
</evidence>
<reference evidence="1 2" key="1">
    <citation type="submission" date="2019-06" db="EMBL/GenBank/DDBJ databases">
        <title>Sequencing the genomes of 1000 actinobacteria strains.</title>
        <authorList>
            <person name="Klenk H.-P."/>
        </authorList>
    </citation>
    <scope>NUCLEOTIDE SEQUENCE [LARGE SCALE GENOMIC DNA]</scope>
    <source>
        <strain evidence="1 2">DSM 43866</strain>
    </source>
</reference>
<organism evidence="1 2">
    <name type="scientific">Actinoplanes teichomyceticus</name>
    <dbReference type="NCBI Taxonomy" id="1867"/>
    <lineage>
        <taxon>Bacteria</taxon>
        <taxon>Bacillati</taxon>
        <taxon>Actinomycetota</taxon>
        <taxon>Actinomycetes</taxon>
        <taxon>Micromonosporales</taxon>
        <taxon>Micromonosporaceae</taxon>
        <taxon>Actinoplanes</taxon>
    </lineage>
</organism>
<dbReference type="OrthoDB" id="3297285at2"/>
<protein>
    <submittedName>
        <fullName evidence="1">Uncharacterized protein</fullName>
    </submittedName>
</protein>
<proteinExistence type="predicted"/>
<dbReference type="EMBL" id="VIWY01000006">
    <property type="protein sequence ID" value="TWG11352.1"/>
    <property type="molecule type" value="Genomic_DNA"/>
</dbReference>
<dbReference type="AlphaFoldDB" id="A0A561VIB4"/>
<comment type="caution">
    <text evidence="1">The sequence shown here is derived from an EMBL/GenBank/DDBJ whole genome shotgun (WGS) entry which is preliminary data.</text>
</comment>
<dbReference type="Proteomes" id="UP000320239">
    <property type="component" value="Unassembled WGS sequence"/>
</dbReference>
<evidence type="ECO:0000313" key="2">
    <source>
        <dbReference type="Proteomes" id="UP000320239"/>
    </source>
</evidence>